<dbReference type="PANTHER" id="PTHR11480">
    <property type="entry name" value="SAPOSIN-RELATED"/>
    <property type="match status" value="1"/>
</dbReference>
<dbReference type="Proteomes" id="UP000193380">
    <property type="component" value="Unassembled WGS sequence"/>
</dbReference>
<reference evidence="8" key="2">
    <citation type="submission" date="2014-03" db="EMBL/GenBank/DDBJ databases">
        <authorList>
            <person name="Genoscope - CEA"/>
        </authorList>
    </citation>
    <scope>NUCLEOTIDE SEQUENCE</scope>
</reference>
<dbReference type="GO" id="GO:0005764">
    <property type="term" value="C:lysosome"/>
    <property type="evidence" value="ECO:0007669"/>
    <property type="project" value="InterPro"/>
</dbReference>
<keyword evidence="5" id="KW-0325">Glycoprotein</keyword>
<dbReference type="InterPro" id="IPR003119">
    <property type="entry name" value="SAP_A"/>
</dbReference>
<sequence length="86" mass="9441">MLYLALFFISAAVATPLLGTEQCARGPPYWCHNVKTASICGAVVHCQQNVWNQPQMKSVPCDLCKEVLIVVDQLLKDNATEVRHGG</sequence>
<evidence type="ECO:0000256" key="4">
    <source>
        <dbReference type="ARBA" id="ARBA00023157"/>
    </source>
</evidence>
<evidence type="ECO:0000313" key="8">
    <source>
        <dbReference type="EMBL" id="CDQ90220.1"/>
    </source>
</evidence>
<dbReference type="InterPro" id="IPR051428">
    <property type="entry name" value="Sphingo_Act-Surfact_Prot"/>
</dbReference>
<dbReference type="EMBL" id="FR910295">
    <property type="protein sequence ID" value="CDQ90220.1"/>
    <property type="molecule type" value="Genomic_DNA"/>
</dbReference>
<keyword evidence="2" id="KW-0964">Secreted</keyword>
<keyword evidence="4" id="KW-1015">Disulfide bond</keyword>
<evidence type="ECO:0000256" key="3">
    <source>
        <dbReference type="ARBA" id="ARBA00022729"/>
    </source>
</evidence>
<feature type="chain" id="PRO_5001592188" description="Saposin A-type domain-containing protein" evidence="6">
    <location>
        <begin position="20"/>
        <end position="86"/>
    </location>
</feature>
<evidence type="ECO:0000256" key="2">
    <source>
        <dbReference type="ARBA" id="ARBA00022525"/>
    </source>
</evidence>
<dbReference type="PANTHER" id="PTHR11480:SF95">
    <property type="entry name" value="PROSAPOSIN"/>
    <property type="match status" value="1"/>
</dbReference>
<organism evidence="8 9">
    <name type="scientific">Oncorhynchus mykiss</name>
    <name type="common">Rainbow trout</name>
    <name type="synonym">Salmo gairdneri</name>
    <dbReference type="NCBI Taxonomy" id="8022"/>
    <lineage>
        <taxon>Eukaryota</taxon>
        <taxon>Metazoa</taxon>
        <taxon>Chordata</taxon>
        <taxon>Craniata</taxon>
        <taxon>Vertebrata</taxon>
        <taxon>Euteleostomi</taxon>
        <taxon>Actinopterygii</taxon>
        <taxon>Neopterygii</taxon>
        <taxon>Teleostei</taxon>
        <taxon>Protacanthopterygii</taxon>
        <taxon>Salmoniformes</taxon>
        <taxon>Salmonidae</taxon>
        <taxon>Salmoninae</taxon>
        <taxon>Oncorhynchus</taxon>
    </lineage>
</organism>
<dbReference type="InterPro" id="IPR008373">
    <property type="entry name" value="Saposin"/>
</dbReference>
<protein>
    <recommendedName>
        <fullName evidence="7">Saposin A-type domain-containing protein</fullName>
    </recommendedName>
</protein>
<keyword evidence="3 6" id="KW-0732">Signal</keyword>
<dbReference type="SMART" id="SM00162">
    <property type="entry name" value="SAPA"/>
    <property type="match status" value="1"/>
</dbReference>
<feature type="signal peptide" evidence="6">
    <location>
        <begin position="1"/>
        <end position="19"/>
    </location>
</feature>
<dbReference type="SUPFAM" id="SSF47862">
    <property type="entry name" value="Saposin"/>
    <property type="match status" value="1"/>
</dbReference>
<dbReference type="Pfam" id="PF02199">
    <property type="entry name" value="SapA"/>
    <property type="match status" value="1"/>
</dbReference>
<dbReference type="GO" id="GO:0006665">
    <property type="term" value="P:sphingolipid metabolic process"/>
    <property type="evidence" value="ECO:0007669"/>
    <property type="project" value="InterPro"/>
</dbReference>
<evidence type="ECO:0000313" key="9">
    <source>
        <dbReference type="Proteomes" id="UP000193380"/>
    </source>
</evidence>
<proteinExistence type="predicted"/>
<feature type="domain" description="Saposin A-type" evidence="7">
    <location>
        <begin position="16"/>
        <end position="56"/>
    </location>
</feature>
<evidence type="ECO:0000256" key="5">
    <source>
        <dbReference type="ARBA" id="ARBA00023180"/>
    </source>
</evidence>
<dbReference type="PROSITE" id="PS51110">
    <property type="entry name" value="SAP_A"/>
    <property type="match status" value="1"/>
</dbReference>
<dbReference type="GO" id="GO:0016020">
    <property type="term" value="C:membrane"/>
    <property type="evidence" value="ECO:0007669"/>
    <property type="project" value="GOC"/>
</dbReference>
<evidence type="ECO:0000259" key="7">
    <source>
        <dbReference type="PROSITE" id="PS51110"/>
    </source>
</evidence>
<dbReference type="PaxDb" id="8022-A0A060YMA3"/>
<evidence type="ECO:0000256" key="1">
    <source>
        <dbReference type="ARBA" id="ARBA00004613"/>
    </source>
</evidence>
<dbReference type="PRINTS" id="PR01797">
    <property type="entry name" value="SAPOSIN"/>
</dbReference>
<evidence type="ECO:0000256" key="6">
    <source>
        <dbReference type="SAM" id="SignalP"/>
    </source>
</evidence>
<dbReference type="AlphaFoldDB" id="A0A060YMA3"/>
<dbReference type="InterPro" id="IPR011001">
    <property type="entry name" value="Saposin-like"/>
</dbReference>
<reference evidence="8" key="1">
    <citation type="journal article" date="2014" name="Nat. Commun.">
        <title>The rainbow trout genome provides novel insights into evolution after whole-genome duplication in vertebrates.</title>
        <authorList>
            <person name="Berthelot C."/>
            <person name="Brunet F."/>
            <person name="Chalopin D."/>
            <person name="Juanchich A."/>
            <person name="Bernard M."/>
            <person name="Noel B."/>
            <person name="Bento P."/>
            <person name="Da Silva C."/>
            <person name="Labadie K."/>
            <person name="Alberti A."/>
            <person name="Aury J.M."/>
            <person name="Louis A."/>
            <person name="Dehais P."/>
            <person name="Bardou P."/>
            <person name="Montfort J."/>
            <person name="Klopp C."/>
            <person name="Cabau C."/>
            <person name="Gaspin C."/>
            <person name="Thorgaard G.H."/>
            <person name="Boussaha M."/>
            <person name="Quillet E."/>
            <person name="Guyomard R."/>
            <person name="Galiana D."/>
            <person name="Bobe J."/>
            <person name="Volff J.N."/>
            <person name="Genet C."/>
            <person name="Wincker P."/>
            <person name="Jaillon O."/>
            <person name="Roest Crollius H."/>
            <person name="Guiguen Y."/>
        </authorList>
    </citation>
    <scope>NUCLEOTIDE SEQUENCE [LARGE SCALE GENOMIC DNA]</scope>
</reference>
<accession>A0A060YMA3</accession>
<dbReference type="STRING" id="8022.A0A060YMA3"/>
<dbReference type="GO" id="GO:0005576">
    <property type="term" value="C:extracellular region"/>
    <property type="evidence" value="ECO:0007669"/>
    <property type="project" value="UniProtKB-SubCell"/>
</dbReference>
<name>A0A060YMA3_ONCMY</name>
<comment type="subcellular location">
    <subcellularLocation>
        <location evidence="1">Secreted</location>
    </subcellularLocation>
</comment>
<gene>
    <name evidence="8" type="ORF">GSONMT00044049001</name>
</gene>